<keyword evidence="1" id="KW-0812">Transmembrane</keyword>
<dbReference type="STRING" id="931626.Awo_c27730"/>
<keyword evidence="4" id="KW-1185">Reference proteome</keyword>
<sequence>MNKQKTIVLPLVSAIFIIGIFFGACYLSDVNNYKKAVANITIAEVDLSKIPDGVYDGSYNVGFIAAKVRVTVSNGIIQNIKLVEHKNEQGSSAEVIADNIVKEQKINVNTISGATNSSRVIKKAVENALLQP</sequence>
<keyword evidence="1" id="KW-0472">Membrane</keyword>
<evidence type="ECO:0000313" key="4">
    <source>
        <dbReference type="Proteomes" id="UP000007177"/>
    </source>
</evidence>
<dbReference type="EMBL" id="CP002987">
    <property type="protein sequence ID" value="AFA49524.1"/>
    <property type="molecule type" value="Genomic_DNA"/>
</dbReference>
<dbReference type="RefSeq" id="WP_014357122.1">
    <property type="nucleotide sequence ID" value="NC_016894.1"/>
</dbReference>
<accession>H6LG48</accession>
<reference evidence="4" key="1">
    <citation type="submission" date="2011-07" db="EMBL/GenBank/DDBJ databases">
        <title>Complete genome sequence of Acetobacterium woodii.</title>
        <authorList>
            <person name="Poehlein A."/>
            <person name="Schmidt S."/>
            <person name="Kaster A.-K."/>
            <person name="Goenrich M."/>
            <person name="Vollmers J."/>
            <person name="Thuermer A."/>
            <person name="Gottschalk G."/>
            <person name="Thauer R.K."/>
            <person name="Daniel R."/>
            <person name="Mueller V."/>
        </authorList>
    </citation>
    <scope>NUCLEOTIDE SEQUENCE [LARGE SCALE GENOMIC DNA]</scope>
    <source>
        <strain evidence="4">ATCC 29683 / DSM 1030 / JCM 2381 / KCTC 1655 / WB1</strain>
    </source>
</reference>
<dbReference type="AlphaFoldDB" id="H6LG48"/>
<dbReference type="Gene3D" id="3.90.1010.20">
    <property type="match status" value="1"/>
</dbReference>
<dbReference type="Proteomes" id="UP000007177">
    <property type="component" value="Chromosome"/>
</dbReference>
<dbReference type="PROSITE" id="PS51257">
    <property type="entry name" value="PROKAR_LIPOPROTEIN"/>
    <property type="match status" value="1"/>
</dbReference>
<evidence type="ECO:0000256" key="1">
    <source>
        <dbReference type="SAM" id="Phobius"/>
    </source>
</evidence>
<dbReference type="GO" id="GO:0016020">
    <property type="term" value="C:membrane"/>
    <property type="evidence" value="ECO:0007669"/>
    <property type="project" value="InterPro"/>
</dbReference>
<dbReference type="SMART" id="SM00900">
    <property type="entry name" value="FMN_bind"/>
    <property type="match status" value="1"/>
</dbReference>
<protein>
    <recommendedName>
        <fullName evidence="2">FMN-binding domain-containing protein</fullName>
    </recommendedName>
</protein>
<proteinExistence type="predicted"/>
<gene>
    <name evidence="3" type="ordered locus">Awo_c27730</name>
</gene>
<keyword evidence="1" id="KW-1133">Transmembrane helix</keyword>
<dbReference type="KEGG" id="awo:Awo_c27730"/>
<feature type="transmembrane region" description="Helical" evidence="1">
    <location>
        <begin position="6"/>
        <end position="27"/>
    </location>
</feature>
<dbReference type="eggNOG" id="COG3976">
    <property type="taxonomic scope" value="Bacteria"/>
</dbReference>
<evidence type="ECO:0000259" key="2">
    <source>
        <dbReference type="SMART" id="SM00900"/>
    </source>
</evidence>
<dbReference type="OrthoDB" id="307864at2"/>
<reference evidence="3 4" key="2">
    <citation type="journal article" date="2012" name="PLoS ONE">
        <title>An ancient pathway combining carbon dioxide fixation with the generation and utilization of a sodium ion gradient for ATP synthesis.</title>
        <authorList>
            <person name="Poehlein A."/>
            <person name="Schmidt S."/>
            <person name="Kaster A.K."/>
            <person name="Goenrich M."/>
            <person name="Vollmers J."/>
            <person name="Thurmer A."/>
            <person name="Bertsch J."/>
            <person name="Schuchmann K."/>
            <person name="Voigt B."/>
            <person name="Hecker M."/>
            <person name="Daniel R."/>
            <person name="Thauer R.K."/>
            <person name="Gottschalk G."/>
            <person name="Muller V."/>
        </authorList>
    </citation>
    <scope>NUCLEOTIDE SEQUENCE [LARGE SCALE GENOMIC DNA]</scope>
    <source>
        <strain evidence="4">ATCC 29683 / DSM 1030 / JCM 2381 / KCTC 1655 / WB1</strain>
    </source>
</reference>
<dbReference type="Pfam" id="PF04205">
    <property type="entry name" value="FMN_bind"/>
    <property type="match status" value="1"/>
</dbReference>
<evidence type="ECO:0000313" key="3">
    <source>
        <dbReference type="EMBL" id="AFA49524.1"/>
    </source>
</evidence>
<dbReference type="HOGENOM" id="CLU_096350_0_1_9"/>
<organism evidence="3 4">
    <name type="scientific">Acetobacterium woodii (strain ATCC 29683 / DSM 1030 / JCM 2381 / KCTC 1655 / WB1)</name>
    <dbReference type="NCBI Taxonomy" id="931626"/>
    <lineage>
        <taxon>Bacteria</taxon>
        <taxon>Bacillati</taxon>
        <taxon>Bacillota</taxon>
        <taxon>Clostridia</taxon>
        <taxon>Eubacteriales</taxon>
        <taxon>Eubacteriaceae</taxon>
        <taxon>Acetobacterium</taxon>
    </lineage>
</organism>
<name>H6LG48_ACEWD</name>
<dbReference type="InterPro" id="IPR007329">
    <property type="entry name" value="FMN-bd"/>
</dbReference>
<feature type="domain" description="FMN-binding" evidence="2">
    <location>
        <begin position="62"/>
        <end position="132"/>
    </location>
</feature>
<dbReference type="GO" id="GO:0010181">
    <property type="term" value="F:FMN binding"/>
    <property type="evidence" value="ECO:0007669"/>
    <property type="project" value="InterPro"/>
</dbReference>